<dbReference type="SUPFAM" id="SSF51905">
    <property type="entry name" value="FAD/NAD(P)-binding domain"/>
    <property type="match status" value="1"/>
</dbReference>
<reference evidence="6 7" key="1">
    <citation type="submission" date="2016-10" db="EMBL/GenBank/DDBJ databases">
        <authorList>
            <person name="de Groot N.N."/>
        </authorList>
    </citation>
    <scope>NUCLEOTIDE SEQUENCE [LARGE SCALE GENOMIC DNA]</scope>
    <source>
        <strain evidence="6 7">B7-7</strain>
    </source>
</reference>
<dbReference type="EMBL" id="FOFO01000005">
    <property type="protein sequence ID" value="SEP76677.1"/>
    <property type="molecule type" value="Genomic_DNA"/>
</dbReference>
<dbReference type="InterPro" id="IPR036188">
    <property type="entry name" value="FAD/NAD-bd_sf"/>
</dbReference>
<accession>A0A1H9AJJ8</accession>
<dbReference type="OrthoDB" id="9800167at2"/>
<dbReference type="GO" id="GO:0050660">
    <property type="term" value="F:flavin adenine dinucleotide binding"/>
    <property type="evidence" value="ECO:0007669"/>
    <property type="project" value="TreeGrafter"/>
</dbReference>
<dbReference type="InterPro" id="IPR016156">
    <property type="entry name" value="FAD/NAD-linked_Rdtase_dimer_sf"/>
</dbReference>
<dbReference type="PANTHER" id="PTHR43014:SF4">
    <property type="entry name" value="PYRIDINE NUCLEOTIDE-DISULFIDE OXIDOREDUCTASE RCLA-RELATED"/>
    <property type="match status" value="1"/>
</dbReference>
<dbReference type="PANTHER" id="PTHR43014">
    <property type="entry name" value="MERCURIC REDUCTASE"/>
    <property type="match status" value="1"/>
</dbReference>
<dbReference type="Gene3D" id="3.50.50.60">
    <property type="entry name" value="FAD/NAD(P)-binding domain"/>
    <property type="match status" value="2"/>
</dbReference>
<dbReference type="Proteomes" id="UP000199496">
    <property type="component" value="Unassembled WGS sequence"/>
</dbReference>
<dbReference type="STRING" id="867345.SAMN05421693_10597"/>
<sequence length="472" mass="49901">MPQEIQTQVAIIGAGTAGLFALREVRRAGKDFFMIDPGPLGTTCARVGCMPSKAALHAAHLWHTRQALADMGVSGVDQLKLDRGAAWHGVQTRRDGFAGKTAGHARQAAGDRLLEGPARFLEPTLLEVTLADGPRMIRAETVIIANGSRPVRPDWLDAVRDRVVTTDELFELNTLPDRVGVLGLGAIGLEMGLALARLGVQVVGADVADRPAAMHDPAVAERMMAVFGKEMTLWLGQAAKVSPVADGVLMEGAGGQQKVDLILAALGRRPNTDRLQLAQAGFPLDPEGALPVNPATLQLGDLPVFVAGDANGQRPLMHEAADEGAIAGYNAAHWDQVTHFRRRVPLAIAFTQPDIAVVGAQLDTLDPANLVIGSAEGSSNGRSVILGAQDSLVRLYADHRTGQLLGAALMAAGGEHLAHLLAWAIGRGETAAELLTLPFYHPVVEEILQAALQDVVRQLPQTSRLPVGLTAR</sequence>
<evidence type="ECO:0000313" key="6">
    <source>
        <dbReference type="EMBL" id="SEP76677.1"/>
    </source>
</evidence>
<dbReference type="Pfam" id="PF07992">
    <property type="entry name" value="Pyr_redox_2"/>
    <property type="match status" value="1"/>
</dbReference>
<keyword evidence="3" id="KW-0274">FAD</keyword>
<evidence type="ECO:0000313" key="7">
    <source>
        <dbReference type="Proteomes" id="UP000199496"/>
    </source>
</evidence>
<comment type="cofactor">
    <cofactor evidence="1">
        <name>FAD</name>
        <dbReference type="ChEBI" id="CHEBI:57692"/>
    </cofactor>
</comment>
<dbReference type="SUPFAM" id="SSF55424">
    <property type="entry name" value="FAD/NAD-linked reductases, dimerisation (C-terminal) domain"/>
    <property type="match status" value="1"/>
</dbReference>
<name>A0A1H9AJJ8_9GAMM</name>
<protein>
    <submittedName>
        <fullName evidence="6">Dihydrolipoamide dehydrogenase</fullName>
    </submittedName>
</protein>
<gene>
    <name evidence="6" type="ORF">SAMN05421693_10597</name>
</gene>
<evidence type="ECO:0000259" key="4">
    <source>
        <dbReference type="Pfam" id="PF02852"/>
    </source>
</evidence>
<dbReference type="RefSeq" id="WP_090204147.1">
    <property type="nucleotide sequence ID" value="NZ_FOFO01000005.1"/>
</dbReference>
<feature type="domain" description="FAD/NAD(P)-binding" evidence="5">
    <location>
        <begin position="8"/>
        <end position="324"/>
    </location>
</feature>
<keyword evidence="7" id="KW-1185">Reference proteome</keyword>
<dbReference type="GO" id="GO:0003955">
    <property type="term" value="F:NAD(P)H dehydrogenase (quinone) activity"/>
    <property type="evidence" value="ECO:0007669"/>
    <property type="project" value="TreeGrafter"/>
</dbReference>
<dbReference type="InterPro" id="IPR023753">
    <property type="entry name" value="FAD/NAD-binding_dom"/>
</dbReference>
<dbReference type="AlphaFoldDB" id="A0A1H9AJJ8"/>
<evidence type="ECO:0000256" key="3">
    <source>
        <dbReference type="ARBA" id="ARBA00022827"/>
    </source>
</evidence>
<dbReference type="PRINTS" id="PR00411">
    <property type="entry name" value="PNDRDTASEI"/>
</dbReference>
<dbReference type="NCBIfam" id="NF004939">
    <property type="entry name" value="PRK06292.1-1"/>
    <property type="match status" value="1"/>
</dbReference>
<dbReference type="Pfam" id="PF02852">
    <property type="entry name" value="Pyr_redox_dim"/>
    <property type="match status" value="1"/>
</dbReference>
<dbReference type="PRINTS" id="PR00368">
    <property type="entry name" value="FADPNR"/>
</dbReference>
<keyword evidence="2" id="KW-0285">Flavoprotein</keyword>
<evidence type="ECO:0000259" key="5">
    <source>
        <dbReference type="Pfam" id="PF07992"/>
    </source>
</evidence>
<dbReference type="InterPro" id="IPR004099">
    <property type="entry name" value="Pyr_nucl-diS_OxRdtase_dimer"/>
</dbReference>
<evidence type="ECO:0000256" key="2">
    <source>
        <dbReference type="ARBA" id="ARBA00022630"/>
    </source>
</evidence>
<organism evidence="6 7">
    <name type="scientific">Ectothiorhodospira magna</name>
    <dbReference type="NCBI Taxonomy" id="867345"/>
    <lineage>
        <taxon>Bacteria</taxon>
        <taxon>Pseudomonadati</taxon>
        <taxon>Pseudomonadota</taxon>
        <taxon>Gammaproteobacteria</taxon>
        <taxon>Chromatiales</taxon>
        <taxon>Ectothiorhodospiraceae</taxon>
        <taxon>Ectothiorhodospira</taxon>
    </lineage>
</organism>
<evidence type="ECO:0000256" key="1">
    <source>
        <dbReference type="ARBA" id="ARBA00001974"/>
    </source>
</evidence>
<feature type="domain" description="Pyridine nucleotide-disulphide oxidoreductase dimerisation" evidence="4">
    <location>
        <begin position="348"/>
        <end position="450"/>
    </location>
</feature>
<proteinExistence type="predicted"/>
<dbReference type="Gene3D" id="3.30.390.30">
    <property type="match status" value="1"/>
</dbReference>